<keyword evidence="1" id="KW-0456">Lyase</keyword>
<dbReference type="InterPro" id="IPR032466">
    <property type="entry name" value="Metal_Hydrolase"/>
</dbReference>
<proteinExistence type="predicted"/>
<name>A0A517ZSU5_9PLAN</name>
<keyword evidence="4" id="KW-1185">Reference proteome</keyword>
<evidence type="ECO:0000256" key="1">
    <source>
        <dbReference type="ARBA" id="ARBA00023239"/>
    </source>
</evidence>
<gene>
    <name evidence="3" type="ORF">Mal52_40140</name>
</gene>
<feature type="domain" description="Amidohydrolase-related" evidence="2">
    <location>
        <begin position="27"/>
        <end position="257"/>
    </location>
</feature>
<organism evidence="3 4">
    <name type="scientific">Symmachiella dynata</name>
    <dbReference type="NCBI Taxonomy" id="2527995"/>
    <lineage>
        <taxon>Bacteria</taxon>
        <taxon>Pseudomonadati</taxon>
        <taxon>Planctomycetota</taxon>
        <taxon>Planctomycetia</taxon>
        <taxon>Planctomycetales</taxon>
        <taxon>Planctomycetaceae</taxon>
        <taxon>Symmachiella</taxon>
    </lineage>
</organism>
<dbReference type="EMBL" id="CP036276">
    <property type="protein sequence ID" value="QDU45520.1"/>
    <property type="molecule type" value="Genomic_DNA"/>
</dbReference>
<keyword evidence="3" id="KW-0378">Hydrolase</keyword>
<dbReference type="InterPro" id="IPR032465">
    <property type="entry name" value="ACMSD"/>
</dbReference>
<dbReference type="AlphaFoldDB" id="A0A517ZSU5"/>
<dbReference type="RefSeq" id="WP_145377974.1">
    <property type="nucleotide sequence ID" value="NZ_CP036276.1"/>
</dbReference>
<dbReference type="KEGG" id="sdyn:Mal52_40140"/>
<dbReference type="GO" id="GO:0019748">
    <property type="term" value="P:secondary metabolic process"/>
    <property type="evidence" value="ECO:0007669"/>
    <property type="project" value="TreeGrafter"/>
</dbReference>
<evidence type="ECO:0000313" key="3">
    <source>
        <dbReference type="EMBL" id="QDU45520.1"/>
    </source>
</evidence>
<reference evidence="3 4" key="1">
    <citation type="submission" date="2019-02" db="EMBL/GenBank/DDBJ databases">
        <title>Deep-cultivation of Planctomycetes and their phenomic and genomic characterization uncovers novel biology.</title>
        <authorList>
            <person name="Wiegand S."/>
            <person name="Jogler M."/>
            <person name="Boedeker C."/>
            <person name="Pinto D."/>
            <person name="Vollmers J."/>
            <person name="Rivas-Marin E."/>
            <person name="Kohn T."/>
            <person name="Peeters S.H."/>
            <person name="Heuer A."/>
            <person name="Rast P."/>
            <person name="Oberbeckmann S."/>
            <person name="Bunk B."/>
            <person name="Jeske O."/>
            <person name="Meyerdierks A."/>
            <person name="Storesund J.E."/>
            <person name="Kallscheuer N."/>
            <person name="Luecker S."/>
            <person name="Lage O.M."/>
            <person name="Pohl T."/>
            <person name="Merkel B.J."/>
            <person name="Hornburger P."/>
            <person name="Mueller R.-W."/>
            <person name="Bruemmer F."/>
            <person name="Labrenz M."/>
            <person name="Spormann A.M."/>
            <person name="Op den Camp H."/>
            <person name="Overmann J."/>
            <person name="Amann R."/>
            <person name="Jetten M.S.M."/>
            <person name="Mascher T."/>
            <person name="Medema M.H."/>
            <person name="Devos D.P."/>
            <person name="Kaster A.-K."/>
            <person name="Ovreas L."/>
            <person name="Rohde M."/>
            <person name="Galperin M.Y."/>
            <person name="Jogler C."/>
        </authorList>
    </citation>
    <scope>NUCLEOTIDE SEQUENCE [LARGE SCALE GENOMIC DNA]</scope>
    <source>
        <strain evidence="3 4">Mal52</strain>
    </source>
</reference>
<dbReference type="PANTHER" id="PTHR21240">
    <property type="entry name" value="2-AMINO-3-CARBOXYLMUCONATE-6-SEMIALDEHYDE DECARBOXYLASE"/>
    <property type="match status" value="1"/>
</dbReference>
<sequence>MKNALVDTNVNLSRWPFRRLPGDETRQLVAKLRRQGVTQAWAGSFDGLLHHDIAGVNQRLVDECQAHGDGLLLPFGSVNPTLPDWQEDLRRCAEDYQMPGIRLHPNYHGYKLDDPRFAQLLKLATERELIVQLALSMEDERTQHPLLQVPHVDPAPLAGLFEKLPKLRLVMLNTFRSLPLAKIDQLAAAENVYFEIAMLEGAGGIEKLLKKVPLRRVLFGSHFPFFNFDAALLKLKESELGWFQLKAICEDNPHRLLAKTE</sequence>
<dbReference type="InterPro" id="IPR006680">
    <property type="entry name" value="Amidohydro-rel"/>
</dbReference>
<accession>A0A517ZSU5</accession>
<dbReference type="Proteomes" id="UP000319383">
    <property type="component" value="Chromosome"/>
</dbReference>
<dbReference type="SUPFAM" id="SSF51556">
    <property type="entry name" value="Metallo-dependent hydrolases"/>
    <property type="match status" value="1"/>
</dbReference>
<dbReference type="Pfam" id="PF04909">
    <property type="entry name" value="Amidohydro_2"/>
    <property type="match status" value="1"/>
</dbReference>
<evidence type="ECO:0000259" key="2">
    <source>
        <dbReference type="Pfam" id="PF04909"/>
    </source>
</evidence>
<evidence type="ECO:0000313" key="4">
    <source>
        <dbReference type="Proteomes" id="UP000319383"/>
    </source>
</evidence>
<dbReference type="PANTHER" id="PTHR21240:SF28">
    <property type="entry name" value="ISO-OROTATE DECARBOXYLASE (EUROFUNG)"/>
    <property type="match status" value="1"/>
</dbReference>
<dbReference type="GO" id="GO:0016787">
    <property type="term" value="F:hydrolase activity"/>
    <property type="evidence" value="ECO:0007669"/>
    <property type="project" value="UniProtKB-KW"/>
</dbReference>
<protein>
    <submittedName>
        <fullName evidence="3">Amidohydrolase</fullName>
    </submittedName>
</protein>
<dbReference type="Gene3D" id="3.20.20.140">
    <property type="entry name" value="Metal-dependent hydrolases"/>
    <property type="match status" value="1"/>
</dbReference>
<dbReference type="GO" id="GO:0005737">
    <property type="term" value="C:cytoplasm"/>
    <property type="evidence" value="ECO:0007669"/>
    <property type="project" value="TreeGrafter"/>
</dbReference>
<dbReference type="GO" id="GO:0016831">
    <property type="term" value="F:carboxy-lyase activity"/>
    <property type="evidence" value="ECO:0007669"/>
    <property type="project" value="InterPro"/>
</dbReference>